<accession>A0A4Z2FNV2</accession>
<gene>
    <name evidence="2" type="ORF">EYF80_047009</name>
</gene>
<protein>
    <submittedName>
        <fullName evidence="2">Uncharacterized protein</fullName>
    </submittedName>
</protein>
<keyword evidence="3" id="KW-1185">Reference proteome</keyword>
<dbReference type="AlphaFoldDB" id="A0A4Z2FNV2"/>
<evidence type="ECO:0000256" key="1">
    <source>
        <dbReference type="SAM" id="MobiDB-lite"/>
    </source>
</evidence>
<sequence length="75" mass="8047">MPPVAGESSSSALCFPASSSRPLGPSALARRSEWLSVSLPVRNHPRESNWQPSKPRPTDRAAGLARGPAQLVRRC</sequence>
<evidence type="ECO:0000313" key="3">
    <source>
        <dbReference type="Proteomes" id="UP000314294"/>
    </source>
</evidence>
<proteinExistence type="predicted"/>
<comment type="caution">
    <text evidence="2">The sequence shown here is derived from an EMBL/GenBank/DDBJ whole genome shotgun (WGS) entry which is preliminary data.</text>
</comment>
<feature type="compositionally biased region" description="Low complexity" evidence="1">
    <location>
        <begin position="8"/>
        <end position="20"/>
    </location>
</feature>
<feature type="region of interest" description="Disordered" evidence="1">
    <location>
        <begin position="1"/>
        <end position="22"/>
    </location>
</feature>
<organism evidence="2 3">
    <name type="scientific">Liparis tanakae</name>
    <name type="common">Tanaka's snailfish</name>
    <dbReference type="NCBI Taxonomy" id="230148"/>
    <lineage>
        <taxon>Eukaryota</taxon>
        <taxon>Metazoa</taxon>
        <taxon>Chordata</taxon>
        <taxon>Craniata</taxon>
        <taxon>Vertebrata</taxon>
        <taxon>Euteleostomi</taxon>
        <taxon>Actinopterygii</taxon>
        <taxon>Neopterygii</taxon>
        <taxon>Teleostei</taxon>
        <taxon>Neoteleostei</taxon>
        <taxon>Acanthomorphata</taxon>
        <taxon>Eupercaria</taxon>
        <taxon>Perciformes</taxon>
        <taxon>Cottioidei</taxon>
        <taxon>Cottales</taxon>
        <taxon>Liparidae</taxon>
        <taxon>Liparis</taxon>
    </lineage>
</organism>
<evidence type="ECO:0000313" key="2">
    <source>
        <dbReference type="EMBL" id="TNN42809.1"/>
    </source>
</evidence>
<reference evidence="2 3" key="1">
    <citation type="submission" date="2019-03" db="EMBL/GenBank/DDBJ databases">
        <title>First draft genome of Liparis tanakae, snailfish: a comprehensive survey of snailfish specific genes.</title>
        <authorList>
            <person name="Kim W."/>
            <person name="Song I."/>
            <person name="Jeong J.-H."/>
            <person name="Kim D."/>
            <person name="Kim S."/>
            <person name="Ryu S."/>
            <person name="Song J.Y."/>
            <person name="Lee S.K."/>
        </authorList>
    </citation>
    <scope>NUCLEOTIDE SEQUENCE [LARGE SCALE GENOMIC DNA]</scope>
    <source>
        <tissue evidence="2">Muscle</tissue>
    </source>
</reference>
<name>A0A4Z2FNV2_9TELE</name>
<feature type="region of interest" description="Disordered" evidence="1">
    <location>
        <begin position="40"/>
        <end position="75"/>
    </location>
</feature>
<dbReference type="Proteomes" id="UP000314294">
    <property type="component" value="Unassembled WGS sequence"/>
</dbReference>
<dbReference type="EMBL" id="SRLO01001012">
    <property type="protein sequence ID" value="TNN42809.1"/>
    <property type="molecule type" value="Genomic_DNA"/>
</dbReference>